<organism evidence="1 2">
    <name type="scientific">Necator americanus</name>
    <name type="common">Human hookworm</name>
    <dbReference type="NCBI Taxonomy" id="51031"/>
    <lineage>
        <taxon>Eukaryota</taxon>
        <taxon>Metazoa</taxon>
        <taxon>Ecdysozoa</taxon>
        <taxon>Nematoda</taxon>
        <taxon>Chromadorea</taxon>
        <taxon>Rhabditida</taxon>
        <taxon>Rhabditina</taxon>
        <taxon>Rhabditomorpha</taxon>
        <taxon>Strongyloidea</taxon>
        <taxon>Ancylostomatidae</taxon>
        <taxon>Bunostominae</taxon>
        <taxon>Necator</taxon>
    </lineage>
</organism>
<dbReference type="Proteomes" id="UP001303046">
    <property type="component" value="Unassembled WGS sequence"/>
</dbReference>
<sequence length="133" mass="14305">MLFPVSADSASTSALLSLWSSFIASLQSLASLDPSSRSREGVQQADIFLVDVVHCRIFPKAVQCSEEIPADDSPGISLSELGGLLCSPCDGKSSSEEAMVRSRIELWYNSDVRQAEPFIDDDVVYLITVSSTG</sequence>
<evidence type="ECO:0000313" key="2">
    <source>
        <dbReference type="Proteomes" id="UP001303046"/>
    </source>
</evidence>
<keyword evidence="2" id="KW-1185">Reference proteome</keyword>
<gene>
    <name evidence="1" type="primary">Necator_chrIV.g17057</name>
    <name evidence="1" type="ORF">RB195_003759</name>
</gene>
<evidence type="ECO:0000313" key="1">
    <source>
        <dbReference type="EMBL" id="KAK6752532.1"/>
    </source>
</evidence>
<dbReference type="EMBL" id="JAVFWL010000004">
    <property type="protein sequence ID" value="KAK6752532.1"/>
    <property type="molecule type" value="Genomic_DNA"/>
</dbReference>
<comment type="caution">
    <text evidence="1">The sequence shown here is derived from an EMBL/GenBank/DDBJ whole genome shotgun (WGS) entry which is preliminary data.</text>
</comment>
<accession>A0ABR1DQ20</accession>
<name>A0ABR1DQ20_NECAM</name>
<proteinExistence type="predicted"/>
<protein>
    <submittedName>
        <fullName evidence="1">Uncharacterized protein</fullName>
    </submittedName>
</protein>
<reference evidence="1 2" key="1">
    <citation type="submission" date="2023-08" db="EMBL/GenBank/DDBJ databases">
        <title>A Necator americanus chromosomal reference genome.</title>
        <authorList>
            <person name="Ilik V."/>
            <person name="Petrzelkova K.J."/>
            <person name="Pardy F."/>
            <person name="Fuh T."/>
            <person name="Niatou-Singa F.S."/>
            <person name="Gouil Q."/>
            <person name="Baker L."/>
            <person name="Ritchie M.E."/>
            <person name="Jex A.R."/>
            <person name="Gazzola D."/>
            <person name="Li H."/>
            <person name="Toshio Fujiwara R."/>
            <person name="Zhan B."/>
            <person name="Aroian R.V."/>
            <person name="Pafco B."/>
            <person name="Schwarz E.M."/>
        </authorList>
    </citation>
    <scope>NUCLEOTIDE SEQUENCE [LARGE SCALE GENOMIC DNA]</scope>
    <source>
        <strain evidence="1 2">Aroian</strain>
        <tissue evidence="1">Whole animal</tissue>
    </source>
</reference>